<feature type="domain" description="Histidine kinase/HSP90-like ATPase" evidence="2">
    <location>
        <begin position="11"/>
        <end position="102"/>
    </location>
</feature>
<accession>A0ABW3EQY3</accession>
<dbReference type="InterPro" id="IPR036890">
    <property type="entry name" value="HATPase_C_sf"/>
</dbReference>
<keyword evidence="3" id="KW-0067">ATP-binding</keyword>
<keyword evidence="1" id="KW-0723">Serine/threonine-protein kinase</keyword>
<dbReference type="Pfam" id="PF13581">
    <property type="entry name" value="HATPase_c_2"/>
    <property type="match status" value="1"/>
</dbReference>
<proteinExistence type="predicted"/>
<gene>
    <name evidence="3" type="ORF">ACFQ11_17485</name>
</gene>
<dbReference type="PANTHER" id="PTHR35526">
    <property type="entry name" value="ANTI-SIGMA-F FACTOR RSBW-RELATED"/>
    <property type="match status" value="1"/>
</dbReference>
<keyword evidence="3" id="KW-0547">Nucleotide-binding</keyword>
<evidence type="ECO:0000256" key="1">
    <source>
        <dbReference type="ARBA" id="ARBA00022527"/>
    </source>
</evidence>
<evidence type="ECO:0000313" key="3">
    <source>
        <dbReference type="EMBL" id="MFD0902196.1"/>
    </source>
</evidence>
<reference evidence="4" key="1">
    <citation type="journal article" date="2019" name="Int. J. Syst. Evol. Microbiol.">
        <title>The Global Catalogue of Microorganisms (GCM) 10K type strain sequencing project: providing services to taxonomists for standard genome sequencing and annotation.</title>
        <authorList>
            <consortium name="The Broad Institute Genomics Platform"/>
            <consortium name="The Broad Institute Genome Sequencing Center for Infectious Disease"/>
            <person name="Wu L."/>
            <person name="Ma J."/>
        </authorList>
    </citation>
    <scope>NUCLEOTIDE SEQUENCE [LARGE SCALE GENOMIC DNA]</scope>
    <source>
        <strain evidence="4">JCM 31202</strain>
    </source>
</reference>
<comment type="caution">
    <text evidence="3">The sequence shown here is derived from an EMBL/GenBank/DDBJ whole genome shotgun (WGS) entry which is preliminary data.</text>
</comment>
<dbReference type="EMBL" id="JBHTJA010000032">
    <property type="protein sequence ID" value="MFD0902196.1"/>
    <property type="molecule type" value="Genomic_DNA"/>
</dbReference>
<dbReference type="InterPro" id="IPR050267">
    <property type="entry name" value="Anti-sigma-factor_SerPK"/>
</dbReference>
<evidence type="ECO:0000259" key="2">
    <source>
        <dbReference type="Pfam" id="PF13581"/>
    </source>
</evidence>
<dbReference type="GO" id="GO:0005524">
    <property type="term" value="F:ATP binding"/>
    <property type="evidence" value="ECO:0007669"/>
    <property type="project" value="UniProtKB-KW"/>
</dbReference>
<dbReference type="PANTHER" id="PTHR35526:SF3">
    <property type="entry name" value="ANTI-SIGMA-F FACTOR RSBW"/>
    <property type="match status" value="1"/>
</dbReference>
<sequence>MLGIADDVQLVTNALRCTPDREIRVRLTREPGSVLLGVWDSSDELPIAKRTAESTLDDLVPDPLALDAGHGAGTGGRGLPIVEALSTRCGVDRTRPHGKWVWSRISA</sequence>
<dbReference type="Proteomes" id="UP001596972">
    <property type="component" value="Unassembled WGS sequence"/>
</dbReference>
<keyword evidence="1" id="KW-0808">Transferase</keyword>
<organism evidence="3 4">
    <name type="scientific">Actinomadura sediminis</name>
    <dbReference type="NCBI Taxonomy" id="1038904"/>
    <lineage>
        <taxon>Bacteria</taxon>
        <taxon>Bacillati</taxon>
        <taxon>Actinomycetota</taxon>
        <taxon>Actinomycetes</taxon>
        <taxon>Streptosporangiales</taxon>
        <taxon>Thermomonosporaceae</taxon>
        <taxon>Actinomadura</taxon>
    </lineage>
</organism>
<keyword evidence="4" id="KW-1185">Reference proteome</keyword>
<keyword evidence="1" id="KW-0418">Kinase</keyword>
<evidence type="ECO:0000313" key="4">
    <source>
        <dbReference type="Proteomes" id="UP001596972"/>
    </source>
</evidence>
<name>A0ABW3EQY3_9ACTN</name>
<protein>
    <submittedName>
        <fullName evidence="3">ATP-binding protein</fullName>
    </submittedName>
</protein>
<dbReference type="InterPro" id="IPR003594">
    <property type="entry name" value="HATPase_dom"/>
</dbReference>
<dbReference type="RefSeq" id="WP_378299752.1">
    <property type="nucleotide sequence ID" value="NZ_JBHTJA010000032.1"/>
</dbReference>
<dbReference type="SUPFAM" id="SSF55874">
    <property type="entry name" value="ATPase domain of HSP90 chaperone/DNA topoisomerase II/histidine kinase"/>
    <property type="match status" value="1"/>
</dbReference>
<dbReference type="Gene3D" id="3.30.565.10">
    <property type="entry name" value="Histidine kinase-like ATPase, C-terminal domain"/>
    <property type="match status" value="1"/>
</dbReference>